<dbReference type="RefSeq" id="WP_084048942.1">
    <property type="nucleotide sequence ID" value="NZ_FWWU01000009.1"/>
</dbReference>
<keyword evidence="4 7" id="KW-0732">Signal</keyword>
<dbReference type="GO" id="GO:0016740">
    <property type="term" value="F:transferase activity"/>
    <property type="evidence" value="ECO:0007669"/>
    <property type="project" value="UniProtKB-KW"/>
</dbReference>
<feature type="domain" description="AlgX/AlgJ SGNH hydrolase-like" evidence="8">
    <location>
        <begin position="63"/>
        <end position="186"/>
    </location>
</feature>
<comment type="pathway">
    <text evidence="2">Glycan biosynthesis; alginate biosynthesis.</text>
</comment>
<evidence type="ECO:0000256" key="4">
    <source>
        <dbReference type="ARBA" id="ARBA00022729"/>
    </source>
</evidence>
<feature type="signal peptide" evidence="7">
    <location>
        <begin position="1"/>
        <end position="19"/>
    </location>
</feature>
<dbReference type="OrthoDB" id="5657087at2"/>
<accession>A0A1W1VFQ5</accession>
<evidence type="ECO:0000256" key="7">
    <source>
        <dbReference type="SAM" id="SignalP"/>
    </source>
</evidence>
<feature type="chain" id="PRO_5012980917" evidence="7">
    <location>
        <begin position="20"/>
        <end position="447"/>
    </location>
</feature>
<organism evidence="9 10">
    <name type="scientific">Deinococcus hopiensis KR-140</name>
    <dbReference type="NCBI Taxonomy" id="695939"/>
    <lineage>
        <taxon>Bacteria</taxon>
        <taxon>Thermotogati</taxon>
        <taxon>Deinococcota</taxon>
        <taxon>Deinococci</taxon>
        <taxon>Deinococcales</taxon>
        <taxon>Deinococcaceae</taxon>
        <taxon>Deinococcus</taxon>
    </lineage>
</organism>
<keyword evidence="5" id="KW-0574">Periplasm</keyword>
<gene>
    <name evidence="9" type="ORF">SAMN00790413_01493</name>
</gene>
<keyword evidence="3 9" id="KW-0808">Transferase</keyword>
<dbReference type="STRING" id="695939.SAMN00790413_01493"/>
<keyword evidence="10" id="KW-1185">Reference proteome</keyword>
<dbReference type="EMBL" id="FWWU01000009">
    <property type="protein sequence ID" value="SMB92239.1"/>
    <property type="molecule type" value="Genomic_DNA"/>
</dbReference>
<evidence type="ECO:0000256" key="1">
    <source>
        <dbReference type="ARBA" id="ARBA00004418"/>
    </source>
</evidence>
<keyword evidence="6" id="KW-0016">Alginate biosynthesis</keyword>
<evidence type="ECO:0000313" key="10">
    <source>
        <dbReference type="Proteomes" id="UP000192582"/>
    </source>
</evidence>
<protein>
    <submittedName>
        <fullName evidence="9">SGNH hydrolase-like domain-containing protein, acetyltransferase AlgX</fullName>
    </submittedName>
</protein>
<dbReference type="GO" id="GO:0042597">
    <property type="term" value="C:periplasmic space"/>
    <property type="evidence" value="ECO:0007669"/>
    <property type="project" value="UniProtKB-SubCell"/>
</dbReference>
<sequence>MKRYLMLTFLFSIHSGVVAKPEVSPDCLQTRATEFQELSSGRQNTILFDSEIETNWLEWENFAKQATLLSEAFKTKGIQLIIVPVPTRVMVNPQLLDTKNLKQKNYASQQPNVRFKRFIDSLQKNRVSVINLLGPLRTGGKNNMRPPAFFSKDFHWTQAGALIASAEISERITKALPGITEKHYSIVSTGQKYLQPLTPIKKLNDLCKNPQEMAYASFVVMNDDTLALLNFEEEESDGKNSWKWSAGESVSMAYVSSSEVRRDLSIEFSNFIRDQLVSLSLNGKEVYNSGRLKAADFISAKIPLNLVVGMNKMTFKFSKWNHKDLASTFAEKDTRKLSVSFSSIGIDDKERSTKSTSPGLLDDYTPPVTLIGTSYSNYMQVSELLKGMIDSDVLNFTQVSGGIYNPMFDYIKTLKDNGPMAIIWEIPMMWSPEGANSEIPKMIEELK</sequence>
<name>A0A1W1VFQ5_9DEIO</name>
<proteinExistence type="predicted"/>
<dbReference type="UniPathway" id="UPA00286"/>
<evidence type="ECO:0000256" key="6">
    <source>
        <dbReference type="ARBA" id="ARBA00022841"/>
    </source>
</evidence>
<feature type="domain" description="AlgX/AlgJ SGNH hydrolase-like" evidence="8">
    <location>
        <begin position="294"/>
        <end position="428"/>
    </location>
</feature>
<reference evidence="9 10" key="1">
    <citation type="submission" date="2017-04" db="EMBL/GenBank/DDBJ databases">
        <authorList>
            <person name="Afonso C.L."/>
            <person name="Miller P.J."/>
            <person name="Scott M.A."/>
            <person name="Spackman E."/>
            <person name="Goraichik I."/>
            <person name="Dimitrov K.M."/>
            <person name="Suarez D.L."/>
            <person name="Swayne D.E."/>
        </authorList>
    </citation>
    <scope>NUCLEOTIDE SEQUENCE [LARGE SCALE GENOMIC DNA]</scope>
    <source>
        <strain evidence="9 10">KR-140</strain>
    </source>
</reference>
<dbReference type="GO" id="GO:0042121">
    <property type="term" value="P:alginic acid biosynthetic process"/>
    <property type="evidence" value="ECO:0007669"/>
    <property type="project" value="UniProtKB-UniPathway"/>
</dbReference>
<dbReference type="InterPro" id="IPR031811">
    <property type="entry name" value="ALGX/ALGJ_SGNH-like"/>
</dbReference>
<comment type="subcellular location">
    <subcellularLocation>
        <location evidence="1">Periplasm</location>
    </subcellularLocation>
</comment>
<dbReference type="GO" id="GO:0016787">
    <property type="term" value="F:hydrolase activity"/>
    <property type="evidence" value="ECO:0007669"/>
    <property type="project" value="UniProtKB-KW"/>
</dbReference>
<dbReference type="AlphaFoldDB" id="A0A1W1VFQ5"/>
<dbReference type="Pfam" id="PF16822">
    <property type="entry name" value="ALGX"/>
    <property type="match status" value="2"/>
</dbReference>
<evidence type="ECO:0000256" key="2">
    <source>
        <dbReference type="ARBA" id="ARBA00005182"/>
    </source>
</evidence>
<evidence type="ECO:0000259" key="8">
    <source>
        <dbReference type="Pfam" id="PF16822"/>
    </source>
</evidence>
<evidence type="ECO:0000313" key="9">
    <source>
        <dbReference type="EMBL" id="SMB92239.1"/>
    </source>
</evidence>
<evidence type="ECO:0000256" key="3">
    <source>
        <dbReference type="ARBA" id="ARBA00022679"/>
    </source>
</evidence>
<keyword evidence="9" id="KW-0378">Hydrolase</keyword>
<evidence type="ECO:0000256" key="5">
    <source>
        <dbReference type="ARBA" id="ARBA00022764"/>
    </source>
</evidence>
<dbReference type="Proteomes" id="UP000192582">
    <property type="component" value="Unassembled WGS sequence"/>
</dbReference>